<comment type="caution">
    <text evidence="1">The sequence shown here is derived from an EMBL/GenBank/DDBJ whole genome shotgun (WGS) entry which is preliminary data.</text>
</comment>
<evidence type="ECO:0000313" key="1">
    <source>
        <dbReference type="EMBL" id="KKL15150.1"/>
    </source>
</evidence>
<gene>
    <name evidence="1" type="ORF">LCGC14_2508500</name>
</gene>
<sequence length="71" mass="8276">MDTGKGTFEQLDTEGMTDTEIIRAKARAEHKHKQHGGWFREGEELEIRGSRFRIQSVKPKGLRLKLLKRKL</sequence>
<proteinExistence type="predicted"/>
<dbReference type="EMBL" id="LAZR01040173">
    <property type="protein sequence ID" value="KKL15150.1"/>
    <property type="molecule type" value="Genomic_DNA"/>
</dbReference>
<name>A0A0F9B0G8_9ZZZZ</name>
<reference evidence="1" key="1">
    <citation type="journal article" date="2015" name="Nature">
        <title>Complex archaea that bridge the gap between prokaryotes and eukaryotes.</title>
        <authorList>
            <person name="Spang A."/>
            <person name="Saw J.H."/>
            <person name="Jorgensen S.L."/>
            <person name="Zaremba-Niedzwiedzka K."/>
            <person name="Martijn J."/>
            <person name="Lind A.E."/>
            <person name="van Eijk R."/>
            <person name="Schleper C."/>
            <person name="Guy L."/>
            <person name="Ettema T.J."/>
        </authorList>
    </citation>
    <scope>NUCLEOTIDE SEQUENCE</scope>
</reference>
<dbReference type="AlphaFoldDB" id="A0A0F9B0G8"/>
<organism evidence="1">
    <name type="scientific">marine sediment metagenome</name>
    <dbReference type="NCBI Taxonomy" id="412755"/>
    <lineage>
        <taxon>unclassified sequences</taxon>
        <taxon>metagenomes</taxon>
        <taxon>ecological metagenomes</taxon>
    </lineage>
</organism>
<protein>
    <submittedName>
        <fullName evidence="1">Uncharacterized protein</fullName>
    </submittedName>
</protein>
<accession>A0A0F9B0G8</accession>